<dbReference type="Gene3D" id="3.90.700.10">
    <property type="entry name" value="Succinate dehydrogenase/fumarate reductase flavoprotein, catalytic domain"/>
    <property type="match status" value="1"/>
</dbReference>
<name>A0ABT8Y8D0_9SPHN</name>
<dbReference type="SUPFAM" id="SSF51905">
    <property type="entry name" value="FAD/NAD(P)-binding domain"/>
    <property type="match status" value="1"/>
</dbReference>
<dbReference type="EMBL" id="JAUOTP010000003">
    <property type="protein sequence ID" value="MDO6414575.1"/>
    <property type="molecule type" value="Genomic_DNA"/>
</dbReference>
<keyword evidence="3" id="KW-0274">FAD</keyword>
<comment type="caution">
    <text evidence="6">The sequence shown here is derived from an EMBL/GenBank/DDBJ whole genome shotgun (WGS) entry which is preliminary data.</text>
</comment>
<dbReference type="Proteomes" id="UP001169764">
    <property type="component" value="Unassembled WGS sequence"/>
</dbReference>
<dbReference type="RefSeq" id="WP_303541830.1">
    <property type="nucleotide sequence ID" value="NZ_JAUOTP010000003.1"/>
</dbReference>
<comment type="cofactor">
    <cofactor evidence="1">
        <name>FAD</name>
        <dbReference type="ChEBI" id="CHEBI:57692"/>
    </cofactor>
</comment>
<dbReference type="InterPro" id="IPR050315">
    <property type="entry name" value="FAD-oxidoreductase_2"/>
</dbReference>
<dbReference type="PANTHER" id="PTHR43400:SF10">
    <property type="entry name" value="3-OXOSTEROID 1-DEHYDROGENASE"/>
    <property type="match status" value="1"/>
</dbReference>
<protein>
    <submittedName>
        <fullName evidence="6">FAD-dependent oxidoreductase</fullName>
    </submittedName>
</protein>
<proteinExistence type="predicted"/>
<dbReference type="PANTHER" id="PTHR43400">
    <property type="entry name" value="FUMARATE REDUCTASE"/>
    <property type="match status" value="1"/>
</dbReference>
<gene>
    <name evidence="6" type="ORF">Q4F19_09300</name>
</gene>
<evidence type="ECO:0000259" key="5">
    <source>
        <dbReference type="Pfam" id="PF00890"/>
    </source>
</evidence>
<keyword evidence="2" id="KW-0285">Flavoprotein</keyword>
<evidence type="ECO:0000313" key="7">
    <source>
        <dbReference type="Proteomes" id="UP001169764"/>
    </source>
</evidence>
<evidence type="ECO:0000256" key="2">
    <source>
        <dbReference type="ARBA" id="ARBA00022630"/>
    </source>
</evidence>
<evidence type="ECO:0000256" key="3">
    <source>
        <dbReference type="ARBA" id="ARBA00022827"/>
    </source>
</evidence>
<dbReference type="InterPro" id="IPR036188">
    <property type="entry name" value="FAD/NAD-bd_sf"/>
</dbReference>
<organism evidence="6 7">
    <name type="scientific">Sphingomonas natans</name>
    <dbReference type="NCBI Taxonomy" id="3063330"/>
    <lineage>
        <taxon>Bacteria</taxon>
        <taxon>Pseudomonadati</taxon>
        <taxon>Pseudomonadota</taxon>
        <taxon>Alphaproteobacteria</taxon>
        <taxon>Sphingomonadales</taxon>
        <taxon>Sphingomonadaceae</taxon>
        <taxon>Sphingomonas</taxon>
    </lineage>
</organism>
<dbReference type="SUPFAM" id="SSF56425">
    <property type="entry name" value="Succinate dehydrogenase/fumarate reductase flavoprotein, catalytic domain"/>
    <property type="match status" value="1"/>
</dbReference>
<evidence type="ECO:0000313" key="6">
    <source>
        <dbReference type="EMBL" id="MDO6414575.1"/>
    </source>
</evidence>
<dbReference type="InterPro" id="IPR027477">
    <property type="entry name" value="Succ_DH/fumarate_Rdtase_cat_sf"/>
</dbReference>
<sequence>MSSFDETQDFVVVGSGGGSMCAALVMRSAGKSVLILEKTDLIGGTTARSGGVMWIPNNPFMKAAGVPDSLEQASTYLDHVVGDHNDTPGASRARRRAYLIQGPRMLDFLIGKGLKFSRIAQWPDYYDEAPGSSVPGRTVVADLFDVNRLGDAKSLLRPNFLNLPAPLEDVMKLPHVKKSWAAKKALARMGVRALVAKVTGKKYVTAGAALQGQMFLAARTAGVDLRVNSAVSQLIVEDDAVTGVVTEKDGKPWRIGARLGVLVNAGGFALNQQMRDQYIPGSSTKHTSVIESDTGEMILEMTRAGAALAQMDATIGSPLSLPPGGEEWPIKPGAQNVAAAPHAILVDQSGVRYLNEGGSYTEFCQRMVERDKEVPALPSYVVFDSDAMASTMIAGTLPGARKPDPWYEQGYLKKADTIDALAGLLAIDPAVLRKTVDRFNGFVAANKDDDFKRGARAYDRWLGDPFHKPSETLGTIGKAPFYAIPVIPGDVGTMGGVVTDEQARVLREDGSPIARLYATGVSTASVMGRTSPGSGVNIGPSFVWGFVAANHALTVAG</sequence>
<reference evidence="6" key="1">
    <citation type="submission" date="2023-07" db="EMBL/GenBank/DDBJ databases">
        <authorList>
            <person name="Kim M."/>
        </authorList>
    </citation>
    <scope>NUCLEOTIDE SEQUENCE</scope>
    <source>
        <strain evidence="6">BIUV-7</strain>
    </source>
</reference>
<accession>A0ABT8Y8D0</accession>
<dbReference type="InterPro" id="IPR003953">
    <property type="entry name" value="FAD-dep_OxRdtase_2_FAD-bd"/>
</dbReference>
<keyword evidence="7" id="KW-1185">Reference proteome</keyword>
<dbReference type="Gene3D" id="3.50.50.60">
    <property type="entry name" value="FAD/NAD(P)-binding domain"/>
    <property type="match status" value="2"/>
</dbReference>
<keyword evidence="4" id="KW-0560">Oxidoreductase</keyword>
<feature type="domain" description="FAD-dependent oxidoreductase 2 FAD-binding" evidence="5">
    <location>
        <begin position="9"/>
        <end position="537"/>
    </location>
</feature>
<dbReference type="Pfam" id="PF00890">
    <property type="entry name" value="FAD_binding_2"/>
    <property type="match status" value="1"/>
</dbReference>
<evidence type="ECO:0000256" key="1">
    <source>
        <dbReference type="ARBA" id="ARBA00001974"/>
    </source>
</evidence>
<evidence type="ECO:0000256" key="4">
    <source>
        <dbReference type="ARBA" id="ARBA00023002"/>
    </source>
</evidence>